<dbReference type="PANTHER" id="PTHR46638">
    <property type="entry name" value="CORRINOID ADENOSYLTRANSFERASE"/>
    <property type="match status" value="1"/>
</dbReference>
<dbReference type="PANTHER" id="PTHR46638:SF1">
    <property type="entry name" value="CORRINOID ADENOSYLTRANSFERASE"/>
    <property type="match status" value="1"/>
</dbReference>
<dbReference type="GO" id="GO:0009236">
    <property type="term" value="P:cobalamin biosynthetic process"/>
    <property type="evidence" value="ECO:0007669"/>
    <property type="project" value="InterPro"/>
</dbReference>
<gene>
    <name evidence="1" type="primary">cobO</name>
    <name evidence="1" type="ORF">COT12_02895</name>
</gene>
<organism evidence="1 2">
    <name type="scientific">Candidatus Berkelbacteria bacterium CG08_land_8_20_14_0_20_39_8</name>
    <dbReference type="NCBI Taxonomy" id="1974511"/>
    <lineage>
        <taxon>Bacteria</taxon>
        <taxon>Candidatus Berkelbacteria</taxon>
    </lineage>
</organism>
<dbReference type="CDD" id="cd00561">
    <property type="entry name" value="CobA_ACA"/>
    <property type="match status" value="1"/>
</dbReference>
<dbReference type="GO" id="GO:0008817">
    <property type="term" value="F:corrinoid adenosyltransferase activity"/>
    <property type="evidence" value="ECO:0007669"/>
    <property type="project" value="InterPro"/>
</dbReference>
<accession>A0A2M6YBM1</accession>
<dbReference type="AlphaFoldDB" id="A0A2M6YBM1"/>
<dbReference type="PIRSF" id="PIRSF015617">
    <property type="entry name" value="Adensltrnsf_CobA"/>
    <property type="match status" value="1"/>
</dbReference>
<protein>
    <submittedName>
        <fullName evidence="1">Cob(I)yrinic acid a,c-diamide adenosyltransferase</fullName>
    </submittedName>
</protein>
<evidence type="ECO:0000313" key="2">
    <source>
        <dbReference type="Proteomes" id="UP000229896"/>
    </source>
</evidence>
<dbReference type="InterPro" id="IPR027417">
    <property type="entry name" value="P-loop_NTPase"/>
</dbReference>
<sequence>MTNNIKPAEKGLLIIYTGSGKGKTTAALGMALRASGWKQKVAIIQFIKGFKETGEWKAIEENPQIEIFQTFDDQKIAIGKPRREHQKAAENAIKLARKIISEKKYNLVILDEINNAIHYGLVEVGEIIKLGKEKPVEVSLVFTGRQAPKELIQIADLVTEMKEIKHPFKKGISAKKGIDF</sequence>
<comment type="caution">
    <text evidence="1">The sequence shown here is derived from an EMBL/GenBank/DDBJ whole genome shotgun (WGS) entry which is preliminary data.</text>
</comment>
<dbReference type="Pfam" id="PF02572">
    <property type="entry name" value="CobA_CobO_BtuR"/>
    <property type="match status" value="1"/>
</dbReference>
<dbReference type="Gene3D" id="3.40.50.300">
    <property type="entry name" value="P-loop containing nucleotide triphosphate hydrolases"/>
    <property type="match status" value="1"/>
</dbReference>
<dbReference type="SUPFAM" id="SSF52540">
    <property type="entry name" value="P-loop containing nucleoside triphosphate hydrolases"/>
    <property type="match status" value="1"/>
</dbReference>
<dbReference type="InterPro" id="IPR003724">
    <property type="entry name" value="CblAdoTrfase_CobA"/>
</dbReference>
<dbReference type="NCBIfam" id="TIGR00708">
    <property type="entry name" value="cobA"/>
    <property type="match status" value="1"/>
</dbReference>
<name>A0A2M6YBM1_9BACT</name>
<keyword evidence="1" id="KW-0808">Transferase</keyword>
<dbReference type="NCBIfam" id="NF004637">
    <property type="entry name" value="PRK05986.1"/>
    <property type="match status" value="1"/>
</dbReference>
<dbReference type="Proteomes" id="UP000229896">
    <property type="component" value="Unassembled WGS sequence"/>
</dbReference>
<evidence type="ECO:0000313" key="1">
    <source>
        <dbReference type="EMBL" id="PIU24096.1"/>
    </source>
</evidence>
<proteinExistence type="predicted"/>
<dbReference type="GO" id="GO:0005524">
    <property type="term" value="F:ATP binding"/>
    <property type="evidence" value="ECO:0007669"/>
    <property type="project" value="InterPro"/>
</dbReference>
<reference evidence="2" key="1">
    <citation type="submission" date="2017-09" db="EMBL/GenBank/DDBJ databases">
        <title>Depth-based differentiation of microbial function through sediment-hosted aquifers and enrichment of novel symbionts in the deep terrestrial subsurface.</title>
        <authorList>
            <person name="Probst A.J."/>
            <person name="Ladd B."/>
            <person name="Jarett J.K."/>
            <person name="Geller-Mcgrath D.E."/>
            <person name="Sieber C.M.K."/>
            <person name="Emerson J.B."/>
            <person name="Anantharaman K."/>
            <person name="Thomas B.C."/>
            <person name="Malmstrom R."/>
            <person name="Stieglmeier M."/>
            <person name="Klingl A."/>
            <person name="Woyke T."/>
            <person name="Ryan C.M."/>
            <person name="Banfield J.F."/>
        </authorList>
    </citation>
    <scope>NUCLEOTIDE SEQUENCE [LARGE SCALE GENOMIC DNA]</scope>
</reference>
<dbReference type="EMBL" id="PEXI01000091">
    <property type="protein sequence ID" value="PIU24096.1"/>
    <property type="molecule type" value="Genomic_DNA"/>
</dbReference>